<dbReference type="eggNOG" id="COG3608">
    <property type="taxonomic scope" value="Bacteria"/>
</dbReference>
<dbReference type="STRING" id="314230.DSM3645_08086"/>
<dbReference type="Proteomes" id="UP000004358">
    <property type="component" value="Unassembled WGS sequence"/>
</dbReference>
<evidence type="ECO:0000313" key="2">
    <source>
        <dbReference type="Proteomes" id="UP000004358"/>
    </source>
</evidence>
<protein>
    <recommendedName>
        <fullName evidence="3">DUF2817 domain-containing protein</fullName>
    </recommendedName>
</protein>
<dbReference type="EMBL" id="AANZ01000031">
    <property type="protein sequence ID" value="EAQ77543.1"/>
    <property type="molecule type" value="Genomic_DNA"/>
</dbReference>
<accession>A4A0X2</accession>
<dbReference type="Pfam" id="PF10994">
    <property type="entry name" value="DUF2817"/>
    <property type="match status" value="1"/>
</dbReference>
<sequence length="366" mass="40580">MSVPEGIWFPRDYDQSRAEFLAVGKELGGAWESHAIESLEPQSDPLSIDLLTLGDPQAPHCLVLSSGLHGLEAPLGAAIQLRWMRRLLREGVPSNLRIVVAHALNPYGYVDQRRSDAQNLDLNRAFLRRGEEHRGAPPLYEVLDPLLNPEVPPGGFDCFRFRAAATLARYGMKQVKQAIAGGQYEFPRGLFYGGKGPSEAQQILAPHWKAWLGASRRVIHLDFHTGLGRWGELTLLAHPQLDSPWQQQAAHALGGSAVDRMRKAAGAYEARGDFGLWCAEQAGAIDYAYYCAEFGTYSAVRVLQALRRENQAHFWGDRASPAFHRAKQSAADAFCPKSTVWREQSVMRGEVICLAAVAKLQENRTD</sequence>
<evidence type="ECO:0000313" key="1">
    <source>
        <dbReference type="EMBL" id="EAQ77543.1"/>
    </source>
</evidence>
<dbReference type="RefSeq" id="WP_002655212.1">
    <property type="nucleotide sequence ID" value="NZ_CH672377.1"/>
</dbReference>
<dbReference type="AlphaFoldDB" id="A4A0X2"/>
<gene>
    <name evidence="1" type="ORF">DSM3645_08086</name>
</gene>
<reference evidence="1 2" key="1">
    <citation type="submission" date="2006-02" db="EMBL/GenBank/DDBJ databases">
        <authorList>
            <person name="Amann R."/>
            <person name="Ferriera S."/>
            <person name="Johnson J."/>
            <person name="Kravitz S."/>
            <person name="Halpern A."/>
            <person name="Remington K."/>
            <person name="Beeson K."/>
            <person name="Tran B."/>
            <person name="Rogers Y.-H."/>
            <person name="Friedman R."/>
            <person name="Venter J.C."/>
        </authorList>
    </citation>
    <scope>NUCLEOTIDE SEQUENCE [LARGE SCALE GENOMIC DNA]</scope>
    <source>
        <strain evidence="1 2">DSM 3645</strain>
    </source>
</reference>
<comment type="caution">
    <text evidence="1">The sequence shown here is derived from an EMBL/GenBank/DDBJ whole genome shotgun (WGS) entry which is preliminary data.</text>
</comment>
<dbReference type="CDD" id="cd06233">
    <property type="entry name" value="M14-like"/>
    <property type="match status" value="1"/>
</dbReference>
<dbReference type="HOGENOM" id="CLU_055736_0_0_0"/>
<proteinExistence type="predicted"/>
<dbReference type="OrthoDB" id="4014363at2"/>
<evidence type="ECO:0008006" key="3">
    <source>
        <dbReference type="Google" id="ProtNLM"/>
    </source>
</evidence>
<name>A4A0X2_9BACT</name>
<organism evidence="1 2">
    <name type="scientific">Blastopirellula marina DSM 3645</name>
    <dbReference type="NCBI Taxonomy" id="314230"/>
    <lineage>
        <taxon>Bacteria</taxon>
        <taxon>Pseudomonadati</taxon>
        <taxon>Planctomycetota</taxon>
        <taxon>Planctomycetia</taxon>
        <taxon>Pirellulales</taxon>
        <taxon>Pirellulaceae</taxon>
        <taxon>Blastopirellula</taxon>
    </lineage>
</organism>
<dbReference type="Gene3D" id="3.40.630.10">
    <property type="entry name" value="Zn peptidases"/>
    <property type="match status" value="1"/>
</dbReference>
<dbReference type="InterPro" id="IPR021259">
    <property type="entry name" value="DUF2817"/>
</dbReference>
<dbReference type="SUPFAM" id="SSF53187">
    <property type="entry name" value="Zn-dependent exopeptidases"/>
    <property type="match status" value="1"/>
</dbReference>